<dbReference type="Gene3D" id="2.60.40.4270">
    <property type="entry name" value="Listeria-Bacteroides repeat domain"/>
    <property type="match status" value="2"/>
</dbReference>
<dbReference type="AlphaFoldDB" id="A0A7G5BXC4"/>
<comment type="subcellular location">
    <subcellularLocation>
        <location evidence="1">Cell envelope</location>
    </subcellularLocation>
</comment>
<organism evidence="4 5">
    <name type="scientific">Cohnella cholangitidis</name>
    <dbReference type="NCBI Taxonomy" id="2598458"/>
    <lineage>
        <taxon>Bacteria</taxon>
        <taxon>Bacillati</taxon>
        <taxon>Bacillota</taxon>
        <taxon>Bacilli</taxon>
        <taxon>Bacillales</taxon>
        <taxon>Paenibacillaceae</taxon>
        <taxon>Cohnella</taxon>
    </lineage>
</organism>
<evidence type="ECO:0000259" key="3">
    <source>
        <dbReference type="Pfam" id="PF18998"/>
    </source>
</evidence>
<dbReference type="GO" id="GO:0030313">
    <property type="term" value="C:cell envelope"/>
    <property type="evidence" value="ECO:0007669"/>
    <property type="project" value="UniProtKB-SubCell"/>
</dbReference>
<dbReference type="InterPro" id="IPR044060">
    <property type="entry name" value="Bacterial_rp_domain"/>
</dbReference>
<feature type="transmembrane region" description="Helical" evidence="2">
    <location>
        <begin position="20"/>
        <end position="40"/>
    </location>
</feature>
<feature type="domain" description="Bacterial repeat" evidence="3">
    <location>
        <begin position="186"/>
        <end position="260"/>
    </location>
</feature>
<dbReference type="InterPro" id="IPR013378">
    <property type="entry name" value="InlB-like_B-rpt"/>
</dbReference>
<dbReference type="Proteomes" id="UP000515679">
    <property type="component" value="Chromosome"/>
</dbReference>
<dbReference type="InterPro" id="IPR042229">
    <property type="entry name" value="Listeria/Bacterioides_rpt_sf"/>
</dbReference>
<evidence type="ECO:0000256" key="2">
    <source>
        <dbReference type="SAM" id="Phobius"/>
    </source>
</evidence>
<keyword evidence="2" id="KW-0812">Transmembrane</keyword>
<dbReference type="NCBIfam" id="TIGR02543">
    <property type="entry name" value="List_Bact_rpt"/>
    <property type="match status" value="2"/>
</dbReference>
<proteinExistence type="predicted"/>
<dbReference type="EMBL" id="CP041969">
    <property type="protein sequence ID" value="QMV41608.1"/>
    <property type="molecule type" value="Genomic_DNA"/>
</dbReference>
<evidence type="ECO:0000313" key="5">
    <source>
        <dbReference type="Proteomes" id="UP000515679"/>
    </source>
</evidence>
<keyword evidence="5" id="KW-1185">Reference proteome</keyword>
<sequence>MIFSLKNDQTGGVYLLRRTFAFFMALILTFSMSLTVYAGIDYNPNGASGSETINLVNNEETVITDIPKGVYDLSITLVPIGSVDLDIRLYDTDANVYVLAYDDQGRAMGQSPAPNGGKAVSTSYGDMQIAYSGFDGTGGNPGIETITITGITKVNLEIRAAAFANGGATVNYSYSKYVEEGSATTYTVTYNAGANGTISATSETVTENGHPANVPTVTANGGYTFTGWSKDGGTTLLSEADIKAATVTGNVTYTAYYSQNTFTVTYAPGTNGTISATSEVVAENGHPANVPTVTANDGYTFTGWSKDGGTTLLSKADIEATTVTGNVTYTAYYSQNTFTVTYAPGTNGTISATSEVVAENGHPANVPTVTANDGYTFTAWSKDGGTTLLAKRISKPRR</sequence>
<accession>A0A7G5BXC4</accession>
<feature type="domain" description="Bacterial repeat" evidence="3">
    <location>
        <begin position="263"/>
        <end position="336"/>
    </location>
</feature>
<evidence type="ECO:0000313" key="4">
    <source>
        <dbReference type="EMBL" id="QMV41608.1"/>
    </source>
</evidence>
<evidence type="ECO:0000256" key="1">
    <source>
        <dbReference type="ARBA" id="ARBA00004196"/>
    </source>
</evidence>
<reference evidence="4 5" key="1">
    <citation type="submission" date="2019-07" db="EMBL/GenBank/DDBJ databases">
        <authorList>
            <person name="Kim J.K."/>
            <person name="Cheong H.-M."/>
            <person name="Choi Y."/>
            <person name="Hwang K.J."/>
            <person name="Lee S."/>
            <person name="Choi C."/>
        </authorList>
    </citation>
    <scope>NUCLEOTIDE SEQUENCE [LARGE SCALE GENOMIC DNA]</scope>
    <source>
        <strain evidence="4 5">KS 22</strain>
    </source>
</reference>
<dbReference type="KEGG" id="cchl:FPL14_10750"/>
<keyword evidence="2" id="KW-0472">Membrane</keyword>
<name>A0A7G5BXC4_9BACL</name>
<dbReference type="Pfam" id="PF18998">
    <property type="entry name" value="Flg_new_2"/>
    <property type="match status" value="3"/>
</dbReference>
<gene>
    <name evidence="4" type="ORF">FPL14_10750</name>
</gene>
<keyword evidence="2" id="KW-1133">Transmembrane helix</keyword>
<protein>
    <recommendedName>
        <fullName evidence="3">Bacterial repeat domain-containing protein</fullName>
    </recommendedName>
</protein>
<feature type="domain" description="Bacterial repeat" evidence="3">
    <location>
        <begin position="339"/>
        <end position="387"/>
    </location>
</feature>